<gene>
    <name evidence="2" type="ORF">HCEG_04212</name>
</gene>
<feature type="compositionally biased region" description="Basic and acidic residues" evidence="1">
    <location>
        <begin position="157"/>
        <end position="168"/>
    </location>
</feature>
<feature type="compositionally biased region" description="Gly residues" evidence="1">
    <location>
        <begin position="1"/>
        <end position="13"/>
    </location>
</feature>
<reference evidence="3" key="1">
    <citation type="submission" date="2008-07" db="EMBL/GenBank/DDBJ databases">
        <title>Annotation of Ajellomyces capsulatus strain H88.</title>
        <authorList>
            <person name="Champion M."/>
            <person name="Cuomo C."/>
            <person name="Ma L.-J."/>
            <person name="Henn M.R."/>
            <person name="Sil A."/>
            <person name="Goldman B."/>
            <person name="Young S.K."/>
            <person name="Kodira C.D."/>
            <person name="Zeng Q."/>
            <person name="Koehrsen M."/>
            <person name="Alvarado L."/>
            <person name="Berlin A."/>
            <person name="Borenstein D."/>
            <person name="Chen Z."/>
            <person name="Engels R."/>
            <person name="Freedman E."/>
            <person name="Gellesch M."/>
            <person name="Goldberg J."/>
            <person name="Griggs A."/>
            <person name="Gujja S."/>
            <person name="Heiman D."/>
            <person name="Hepburn T."/>
            <person name="Howarth C."/>
            <person name="Jen D."/>
            <person name="Larson L."/>
            <person name="Lewis B."/>
            <person name="Mehta T."/>
            <person name="Park D."/>
            <person name="Pearson M."/>
            <person name="Roberts A."/>
            <person name="Saif S."/>
            <person name="Shea T."/>
            <person name="Shenoy N."/>
            <person name="Sisk P."/>
            <person name="Stolte C."/>
            <person name="Sykes S."/>
            <person name="Walk T."/>
            <person name="White J."/>
            <person name="Yandava C."/>
            <person name="Klein B."/>
            <person name="McEwen J.G."/>
            <person name="Puccia R."/>
            <person name="Goldman G.H."/>
            <person name="Felipe M.S."/>
            <person name="Nino-Vega G."/>
            <person name="San-Blas G."/>
            <person name="Taylor J."/>
            <person name="Mendoza L."/>
            <person name="Galagan J."/>
            <person name="Nusbaum C."/>
            <person name="Birren B."/>
        </authorList>
    </citation>
    <scope>NUCLEOTIDE SEQUENCE [LARGE SCALE GENOMIC DNA]</scope>
    <source>
        <strain evidence="3">H88</strain>
    </source>
</reference>
<feature type="compositionally biased region" description="Basic and acidic residues" evidence="1">
    <location>
        <begin position="15"/>
        <end position="32"/>
    </location>
</feature>
<sequence length="168" mass="18839">MSRGSGYGRGGGRSGRKETDGREPSDAAEKDSNQLSNREQKRIKRKRERKQRRDRARKIKREIEKNGRLGGRSVRRRLERSRRVGRAIQSLPHPRRKGTKQETKNGGIAQRPVAGPVAGLVDIGFDKRANVASGGVFSSRHGGDTKDRGLGLSREIQTLERSMDTSRR</sequence>
<evidence type="ECO:0000256" key="1">
    <source>
        <dbReference type="SAM" id="MobiDB-lite"/>
    </source>
</evidence>
<dbReference type="AlphaFoldDB" id="F0UFP5"/>
<feature type="compositionally biased region" description="Basic residues" evidence="1">
    <location>
        <begin position="41"/>
        <end position="60"/>
    </location>
</feature>
<name>F0UFP5_AJEC8</name>
<feature type="compositionally biased region" description="Basic residues" evidence="1">
    <location>
        <begin position="73"/>
        <end position="85"/>
    </location>
</feature>
<evidence type="ECO:0000313" key="3">
    <source>
        <dbReference type="Proteomes" id="UP000008142"/>
    </source>
</evidence>
<evidence type="ECO:0000313" key="2">
    <source>
        <dbReference type="EMBL" id="EGC44998.1"/>
    </source>
</evidence>
<dbReference type="HOGENOM" id="CLU_1585995_0_0_1"/>
<proteinExistence type="predicted"/>
<feature type="region of interest" description="Disordered" evidence="1">
    <location>
        <begin position="133"/>
        <end position="168"/>
    </location>
</feature>
<accession>F0UFP5</accession>
<organism evidence="3">
    <name type="scientific">Ajellomyces capsulatus (strain H88)</name>
    <name type="common">Darling's disease fungus</name>
    <name type="synonym">Histoplasma capsulatum</name>
    <dbReference type="NCBI Taxonomy" id="544711"/>
    <lineage>
        <taxon>Eukaryota</taxon>
        <taxon>Fungi</taxon>
        <taxon>Dikarya</taxon>
        <taxon>Ascomycota</taxon>
        <taxon>Pezizomycotina</taxon>
        <taxon>Eurotiomycetes</taxon>
        <taxon>Eurotiomycetidae</taxon>
        <taxon>Onygenales</taxon>
        <taxon>Ajellomycetaceae</taxon>
        <taxon>Histoplasma</taxon>
    </lineage>
</organism>
<dbReference type="Proteomes" id="UP000008142">
    <property type="component" value="Unassembled WGS sequence"/>
</dbReference>
<protein>
    <submittedName>
        <fullName evidence="2">Predicted protein</fullName>
    </submittedName>
</protein>
<feature type="region of interest" description="Disordered" evidence="1">
    <location>
        <begin position="1"/>
        <end position="112"/>
    </location>
</feature>
<dbReference type="EMBL" id="DS990638">
    <property type="protein sequence ID" value="EGC44998.1"/>
    <property type="molecule type" value="Genomic_DNA"/>
</dbReference>